<dbReference type="OrthoDB" id="72963at2"/>
<feature type="transmembrane region" description="Helical" evidence="2">
    <location>
        <begin position="128"/>
        <end position="148"/>
    </location>
</feature>
<accession>A0A3S2XWX5</accession>
<dbReference type="AlphaFoldDB" id="A0A3S2XWX5"/>
<keyword evidence="2" id="KW-0812">Transmembrane</keyword>
<keyword evidence="2" id="KW-1133">Transmembrane helix</keyword>
<dbReference type="InterPro" id="IPR010718">
    <property type="entry name" value="DUF1294"/>
</dbReference>
<protein>
    <submittedName>
        <fullName evidence="3">DUF1294 domain-containing protein</fullName>
    </submittedName>
</protein>
<dbReference type="InterPro" id="IPR012340">
    <property type="entry name" value="NA-bd_OB-fold"/>
</dbReference>
<gene>
    <name evidence="3" type="ORF">EOD73_05230</name>
</gene>
<feature type="transmembrane region" description="Helical" evidence="2">
    <location>
        <begin position="103"/>
        <end position="122"/>
    </location>
</feature>
<dbReference type="Gene3D" id="2.40.50.140">
    <property type="entry name" value="Nucleic acid-binding proteins"/>
    <property type="match status" value="1"/>
</dbReference>
<organism evidence="3 4">
    <name type="scientific">Inhella crocodyli</name>
    <dbReference type="NCBI Taxonomy" id="2499851"/>
    <lineage>
        <taxon>Bacteria</taxon>
        <taxon>Pseudomonadati</taxon>
        <taxon>Pseudomonadota</taxon>
        <taxon>Betaproteobacteria</taxon>
        <taxon>Burkholderiales</taxon>
        <taxon>Sphaerotilaceae</taxon>
        <taxon>Inhella</taxon>
    </lineage>
</organism>
<proteinExistence type="predicted"/>
<comment type="caution">
    <text evidence="3">The sequence shown here is derived from an EMBL/GenBank/DDBJ whole genome shotgun (WGS) entry which is preliminary data.</text>
</comment>
<dbReference type="Proteomes" id="UP000288587">
    <property type="component" value="Unassembled WGS sequence"/>
</dbReference>
<name>A0A3S2XWX5_9BURK</name>
<dbReference type="EMBL" id="SACM01000001">
    <property type="protein sequence ID" value="RVT88385.1"/>
    <property type="molecule type" value="Genomic_DNA"/>
</dbReference>
<evidence type="ECO:0000256" key="1">
    <source>
        <dbReference type="SAM" id="MobiDB-lite"/>
    </source>
</evidence>
<dbReference type="RefSeq" id="WP_127681507.1">
    <property type="nucleotide sequence ID" value="NZ_SACM01000001.1"/>
</dbReference>
<sequence length="225" mass="23983">MNKPRPGSSAQALGRVSHWDAAKGLGFVQPDAGGERLVLRRADLAGRLKARGNPDVGEPVRYTPRDGMAKGVHSQRASPPASAPPGARPRASRPAAAPNSARLLVIPAFGLLLGAIHMSWPLPRLVTTLYGALSTALFIVYGMDKWAAKRGRARVAESSLHLIALLGGWPGALLGQQVFRHKTAKPAFLRWTWAMVALNLLALVWIVTPAGWQAIAVLRRLVAGG</sequence>
<evidence type="ECO:0000313" key="4">
    <source>
        <dbReference type="Proteomes" id="UP000288587"/>
    </source>
</evidence>
<dbReference type="Pfam" id="PF06961">
    <property type="entry name" value="DUF1294"/>
    <property type="match status" value="1"/>
</dbReference>
<evidence type="ECO:0000256" key="2">
    <source>
        <dbReference type="SAM" id="Phobius"/>
    </source>
</evidence>
<keyword evidence="4" id="KW-1185">Reference proteome</keyword>
<reference evidence="3 4" key="1">
    <citation type="submission" date="2019-01" db="EMBL/GenBank/DDBJ databases">
        <authorList>
            <person name="Chen W.-M."/>
        </authorList>
    </citation>
    <scope>NUCLEOTIDE SEQUENCE [LARGE SCALE GENOMIC DNA]</scope>
    <source>
        <strain evidence="3 4">CCP-18</strain>
    </source>
</reference>
<feature type="transmembrane region" description="Helical" evidence="2">
    <location>
        <begin position="191"/>
        <end position="212"/>
    </location>
</feature>
<evidence type="ECO:0000313" key="3">
    <source>
        <dbReference type="EMBL" id="RVT88385.1"/>
    </source>
</evidence>
<keyword evidence="2" id="KW-0472">Membrane</keyword>
<feature type="region of interest" description="Disordered" evidence="1">
    <location>
        <begin position="48"/>
        <end position="95"/>
    </location>
</feature>